<dbReference type="EMBL" id="BMXG01000019">
    <property type="protein sequence ID" value="GHC08407.1"/>
    <property type="molecule type" value="Genomic_DNA"/>
</dbReference>
<organism evidence="4 5">
    <name type="scientific">Cerasicoccus arenae</name>
    <dbReference type="NCBI Taxonomy" id="424488"/>
    <lineage>
        <taxon>Bacteria</taxon>
        <taxon>Pseudomonadati</taxon>
        <taxon>Verrucomicrobiota</taxon>
        <taxon>Opitutia</taxon>
        <taxon>Puniceicoccales</taxon>
        <taxon>Cerasicoccaceae</taxon>
        <taxon>Cerasicoccus</taxon>
    </lineage>
</organism>
<keyword evidence="5" id="KW-1185">Reference proteome</keyword>
<feature type="region of interest" description="Disordered" evidence="1">
    <location>
        <begin position="109"/>
        <end position="134"/>
    </location>
</feature>
<evidence type="ECO:0000313" key="4">
    <source>
        <dbReference type="EMBL" id="GHC08407.1"/>
    </source>
</evidence>
<evidence type="ECO:0000256" key="1">
    <source>
        <dbReference type="SAM" id="MobiDB-lite"/>
    </source>
</evidence>
<reference evidence="4" key="2">
    <citation type="submission" date="2020-09" db="EMBL/GenBank/DDBJ databases">
        <authorList>
            <person name="Sun Q."/>
            <person name="Kim S."/>
        </authorList>
    </citation>
    <scope>NUCLEOTIDE SEQUENCE</scope>
    <source>
        <strain evidence="4">KCTC 12870</strain>
    </source>
</reference>
<protein>
    <recommendedName>
        <fullName evidence="3">Flavinylation-associated cytochrome domain-containing protein</fullName>
    </recommendedName>
</protein>
<dbReference type="AlphaFoldDB" id="A0A8J3DJK7"/>
<reference evidence="4" key="1">
    <citation type="journal article" date="2014" name="Int. J. Syst. Evol. Microbiol.">
        <title>Complete genome sequence of Corynebacterium casei LMG S-19264T (=DSM 44701T), isolated from a smear-ripened cheese.</title>
        <authorList>
            <consortium name="US DOE Joint Genome Institute (JGI-PGF)"/>
            <person name="Walter F."/>
            <person name="Albersmeier A."/>
            <person name="Kalinowski J."/>
            <person name="Ruckert C."/>
        </authorList>
    </citation>
    <scope>NUCLEOTIDE SEQUENCE</scope>
    <source>
        <strain evidence="4">KCTC 12870</strain>
    </source>
</reference>
<comment type="caution">
    <text evidence="4">The sequence shown here is derived from an EMBL/GenBank/DDBJ whole genome shotgun (WGS) entry which is preliminary data.</text>
</comment>
<feature type="transmembrane region" description="Helical" evidence="2">
    <location>
        <begin position="51"/>
        <end position="74"/>
    </location>
</feature>
<accession>A0A8J3DJK7</accession>
<keyword evidence="2" id="KW-1133">Transmembrane helix</keyword>
<gene>
    <name evidence="4" type="ORF">GCM10007047_27100</name>
</gene>
<feature type="compositionally biased region" description="Polar residues" evidence="1">
    <location>
        <begin position="109"/>
        <end position="119"/>
    </location>
</feature>
<evidence type="ECO:0000259" key="3">
    <source>
        <dbReference type="Pfam" id="PF14358"/>
    </source>
</evidence>
<dbReference type="InterPro" id="IPR025517">
    <property type="entry name" value="DUF4405"/>
</dbReference>
<dbReference type="Proteomes" id="UP000642829">
    <property type="component" value="Unassembled WGS sequence"/>
</dbReference>
<dbReference type="RefSeq" id="WP_189516136.1">
    <property type="nucleotide sequence ID" value="NZ_BMXG01000019.1"/>
</dbReference>
<keyword evidence="2" id="KW-0812">Transmembrane</keyword>
<feature type="transmembrane region" description="Helical" evidence="2">
    <location>
        <begin position="12"/>
        <end position="31"/>
    </location>
</feature>
<sequence length="134" mass="14886">MKLIVRRIINLLLWLNVCFLGGTGALLYWRLPPGSRGGHGLSLWGLTRHEWGDFHAIAGLIFAALIFTHLYLAWAWLKNAAAGKRLWPILAGLAIGLAIPATFILTPVQQSSPSEQTSSDDNRPQQHRWGNPLE</sequence>
<name>A0A8J3DJK7_9BACT</name>
<feature type="domain" description="Flavinylation-associated cytochrome" evidence="3">
    <location>
        <begin position="8"/>
        <end position="74"/>
    </location>
</feature>
<evidence type="ECO:0000313" key="5">
    <source>
        <dbReference type="Proteomes" id="UP000642829"/>
    </source>
</evidence>
<feature type="transmembrane region" description="Helical" evidence="2">
    <location>
        <begin position="86"/>
        <end position="105"/>
    </location>
</feature>
<keyword evidence="2" id="KW-0472">Membrane</keyword>
<evidence type="ECO:0000256" key="2">
    <source>
        <dbReference type="SAM" id="Phobius"/>
    </source>
</evidence>
<dbReference type="Pfam" id="PF14358">
    <property type="entry name" value="DUF4405"/>
    <property type="match status" value="1"/>
</dbReference>
<proteinExistence type="predicted"/>